<comment type="caution">
    <text evidence="1">The sequence shown here is derived from an EMBL/GenBank/DDBJ whole genome shotgun (WGS) entry which is preliminary data.</text>
</comment>
<keyword evidence="2" id="KW-1185">Reference proteome</keyword>
<dbReference type="Proteomes" id="UP000023152">
    <property type="component" value="Unassembled WGS sequence"/>
</dbReference>
<dbReference type="EMBL" id="ASPP01025868">
    <property type="protein sequence ID" value="ETO07675.1"/>
    <property type="molecule type" value="Genomic_DNA"/>
</dbReference>
<accession>X6M3S2</accession>
<evidence type="ECO:0000313" key="2">
    <source>
        <dbReference type="Proteomes" id="UP000023152"/>
    </source>
</evidence>
<dbReference type="OrthoDB" id="360653at2759"/>
<protein>
    <submittedName>
        <fullName evidence="1">Uncharacterized protein</fullName>
    </submittedName>
</protein>
<gene>
    <name evidence="1" type="ORF">RFI_29713</name>
</gene>
<proteinExistence type="predicted"/>
<dbReference type="AlphaFoldDB" id="X6M3S2"/>
<reference evidence="1 2" key="1">
    <citation type="journal article" date="2013" name="Curr. Biol.">
        <title>The Genome of the Foraminiferan Reticulomyxa filosa.</title>
        <authorList>
            <person name="Glockner G."/>
            <person name="Hulsmann N."/>
            <person name="Schleicher M."/>
            <person name="Noegel A.A."/>
            <person name="Eichinger L."/>
            <person name="Gallinger C."/>
            <person name="Pawlowski J."/>
            <person name="Sierra R."/>
            <person name="Euteneuer U."/>
            <person name="Pillet L."/>
            <person name="Moustafa A."/>
            <person name="Platzer M."/>
            <person name="Groth M."/>
            <person name="Szafranski K."/>
            <person name="Schliwa M."/>
        </authorList>
    </citation>
    <scope>NUCLEOTIDE SEQUENCE [LARGE SCALE GENOMIC DNA]</scope>
</reference>
<organism evidence="1 2">
    <name type="scientific">Reticulomyxa filosa</name>
    <dbReference type="NCBI Taxonomy" id="46433"/>
    <lineage>
        <taxon>Eukaryota</taxon>
        <taxon>Sar</taxon>
        <taxon>Rhizaria</taxon>
        <taxon>Retaria</taxon>
        <taxon>Foraminifera</taxon>
        <taxon>Monothalamids</taxon>
        <taxon>Reticulomyxidae</taxon>
        <taxon>Reticulomyxa</taxon>
    </lineage>
</organism>
<sequence>MEDEKNEKADVEKKEIVLISKGYAVIEAFLKVELDLNDEKWEDLRCETGDEMECTYTIDENNTVIVKEMKFPKLYSGRVHVSSKESIVEVVPSSTYPSGKCERVRVDKKQKNSICHMLYNFGASFYMLIVLWKAEESSKKEINPREGDIIKFRLRFVNNEWHPKDLKIAPHNPPFCFFFLLKKMYTII</sequence>
<evidence type="ECO:0000313" key="1">
    <source>
        <dbReference type="EMBL" id="ETO07675.1"/>
    </source>
</evidence>
<name>X6M3S2_RETFI</name>